<keyword evidence="2" id="KW-1185">Reference proteome</keyword>
<protein>
    <submittedName>
        <fullName evidence="1">Uncharacterized protein</fullName>
    </submittedName>
</protein>
<proteinExistence type="predicted"/>
<dbReference type="Proteomes" id="UP000805193">
    <property type="component" value="Unassembled WGS sequence"/>
</dbReference>
<dbReference type="EMBL" id="JABSTQ010010205">
    <property type="protein sequence ID" value="KAG0422595.1"/>
    <property type="molecule type" value="Genomic_DNA"/>
</dbReference>
<evidence type="ECO:0000313" key="1">
    <source>
        <dbReference type="EMBL" id="KAG0422595.1"/>
    </source>
</evidence>
<evidence type="ECO:0000313" key="2">
    <source>
        <dbReference type="Proteomes" id="UP000805193"/>
    </source>
</evidence>
<comment type="caution">
    <text evidence="1">The sequence shown here is derived from an EMBL/GenBank/DDBJ whole genome shotgun (WGS) entry which is preliminary data.</text>
</comment>
<accession>A0AC60PNK3</accession>
<name>A0AC60PNK3_IXOPE</name>
<organism evidence="1 2">
    <name type="scientific">Ixodes persulcatus</name>
    <name type="common">Taiga tick</name>
    <dbReference type="NCBI Taxonomy" id="34615"/>
    <lineage>
        <taxon>Eukaryota</taxon>
        <taxon>Metazoa</taxon>
        <taxon>Ecdysozoa</taxon>
        <taxon>Arthropoda</taxon>
        <taxon>Chelicerata</taxon>
        <taxon>Arachnida</taxon>
        <taxon>Acari</taxon>
        <taxon>Parasitiformes</taxon>
        <taxon>Ixodida</taxon>
        <taxon>Ixodoidea</taxon>
        <taxon>Ixodidae</taxon>
        <taxon>Ixodinae</taxon>
        <taxon>Ixodes</taxon>
    </lineage>
</organism>
<reference evidence="1 2" key="1">
    <citation type="journal article" date="2020" name="Cell">
        <title>Large-Scale Comparative Analyses of Tick Genomes Elucidate Their Genetic Diversity and Vector Capacities.</title>
        <authorList>
            <consortium name="Tick Genome and Microbiome Consortium (TIGMIC)"/>
            <person name="Jia N."/>
            <person name="Wang J."/>
            <person name="Shi W."/>
            <person name="Du L."/>
            <person name="Sun Y."/>
            <person name="Zhan W."/>
            <person name="Jiang J.F."/>
            <person name="Wang Q."/>
            <person name="Zhang B."/>
            <person name="Ji P."/>
            <person name="Bell-Sakyi L."/>
            <person name="Cui X.M."/>
            <person name="Yuan T.T."/>
            <person name="Jiang B.G."/>
            <person name="Yang W.F."/>
            <person name="Lam T.T."/>
            <person name="Chang Q.C."/>
            <person name="Ding S.J."/>
            <person name="Wang X.J."/>
            <person name="Zhu J.G."/>
            <person name="Ruan X.D."/>
            <person name="Zhao L."/>
            <person name="Wei J.T."/>
            <person name="Ye R.Z."/>
            <person name="Que T.C."/>
            <person name="Du C.H."/>
            <person name="Zhou Y.H."/>
            <person name="Cheng J.X."/>
            <person name="Dai P.F."/>
            <person name="Guo W.B."/>
            <person name="Han X.H."/>
            <person name="Huang E.J."/>
            <person name="Li L.F."/>
            <person name="Wei W."/>
            <person name="Gao Y.C."/>
            <person name="Liu J.Z."/>
            <person name="Shao H.Z."/>
            <person name="Wang X."/>
            <person name="Wang C.C."/>
            <person name="Yang T.C."/>
            <person name="Huo Q.B."/>
            <person name="Li W."/>
            <person name="Chen H.Y."/>
            <person name="Chen S.E."/>
            <person name="Zhou L.G."/>
            <person name="Ni X.B."/>
            <person name="Tian J.H."/>
            <person name="Sheng Y."/>
            <person name="Liu T."/>
            <person name="Pan Y.S."/>
            <person name="Xia L.Y."/>
            <person name="Li J."/>
            <person name="Zhao F."/>
            <person name="Cao W.C."/>
        </authorList>
    </citation>
    <scope>NUCLEOTIDE SEQUENCE [LARGE SCALE GENOMIC DNA]</scope>
    <source>
        <strain evidence="1">Iper-2018</strain>
    </source>
</reference>
<sequence>MVIRAVTAVASVAVNRLGRQNPGPRQLKHVRKKAFVATTTSTPTSWGEVNQSARSYWARLGNDTRRQREADSTLMEGIRIAVGELSGSPTERRLDSRTRQAASSALNSRRTRVDLKASHDAFKSEDVM</sequence>
<gene>
    <name evidence="1" type="ORF">HPB47_001601</name>
</gene>